<dbReference type="InterPro" id="IPR003653">
    <property type="entry name" value="Peptidase_C48_C"/>
</dbReference>
<feature type="domain" description="Ubiquitin-like protease family profile" evidence="4">
    <location>
        <begin position="229"/>
        <end position="312"/>
    </location>
</feature>
<evidence type="ECO:0000256" key="3">
    <source>
        <dbReference type="SAM" id="MobiDB-lite"/>
    </source>
</evidence>
<evidence type="ECO:0000256" key="2">
    <source>
        <dbReference type="ARBA" id="ARBA00022801"/>
    </source>
</evidence>
<gene>
    <name evidence="5" type="ORF">AARE701A_LOCUS9151</name>
</gene>
<feature type="compositionally biased region" description="Basic and acidic residues" evidence="3">
    <location>
        <begin position="25"/>
        <end position="42"/>
    </location>
</feature>
<keyword evidence="6" id="KW-1185">Reference proteome</keyword>
<sequence length="357" mass="39756">MRNTVLRGETQEVDSESASAVSSEGLHDLEIEDVAHKETEHTEGDEEELGVEDVAPKKSEPIQDLQNEAKEMKRSELASGDVAPKEREPIQDSQSEAKGDDEELASEEVAPKEREHIQDSQSEAASQMVIVPPQDPPSPMVAPISITESNKVLVPGKADVPSQSSVVGNLGGRRSKRLRTISSKLDGRFQFDKKTKLLVGHPSPIAYLTSGYLDPKERFNRSMKKLKAIRHILQTDEVDGAKLRADVLDTKSISQLCRLYPKFFKAPVPQDFQFPKAFVDAVSGVGDFDYAELFTEVDYLYLPFNIDKKHWVPYALISIVPRLPFSIVMFICAPMPASRRILSQSPECFLFSSDRGL</sequence>
<keyword evidence="1" id="KW-0645">Protease</keyword>
<feature type="compositionally biased region" description="Basic and acidic residues" evidence="3">
    <location>
        <begin position="109"/>
        <end position="118"/>
    </location>
</feature>
<dbReference type="GO" id="GO:0006508">
    <property type="term" value="P:proteolysis"/>
    <property type="evidence" value="ECO:0007669"/>
    <property type="project" value="UniProtKB-KW"/>
</dbReference>
<reference evidence="5" key="1">
    <citation type="submission" date="2021-01" db="EMBL/GenBank/DDBJ databases">
        <authorList>
            <person name="Bezrukov I."/>
        </authorList>
    </citation>
    <scope>NUCLEOTIDE SEQUENCE</scope>
</reference>
<evidence type="ECO:0000256" key="1">
    <source>
        <dbReference type="ARBA" id="ARBA00022670"/>
    </source>
</evidence>
<feature type="compositionally biased region" description="Basic and acidic residues" evidence="3">
    <location>
        <begin position="83"/>
        <end position="98"/>
    </location>
</feature>
<organism evidence="5 6">
    <name type="scientific">Arabidopsis arenosa</name>
    <name type="common">Sand rock-cress</name>
    <name type="synonym">Cardaminopsis arenosa</name>
    <dbReference type="NCBI Taxonomy" id="38785"/>
    <lineage>
        <taxon>Eukaryota</taxon>
        <taxon>Viridiplantae</taxon>
        <taxon>Streptophyta</taxon>
        <taxon>Embryophyta</taxon>
        <taxon>Tracheophyta</taxon>
        <taxon>Spermatophyta</taxon>
        <taxon>Magnoliopsida</taxon>
        <taxon>eudicotyledons</taxon>
        <taxon>Gunneridae</taxon>
        <taxon>Pentapetalae</taxon>
        <taxon>rosids</taxon>
        <taxon>malvids</taxon>
        <taxon>Brassicales</taxon>
        <taxon>Brassicaceae</taxon>
        <taxon>Camelineae</taxon>
        <taxon>Arabidopsis</taxon>
    </lineage>
</organism>
<dbReference type="EMBL" id="LR999453">
    <property type="protein sequence ID" value="CAE5994112.1"/>
    <property type="molecule type" value="Genomic_DNA"/>
</dbReference>
<evidence type="ECO:0000313" key="6">
    <source>
        <dbReference type="Proteomes" id="UP000682877"/>
    </source>
</evidence>
<feature type="compositionally biased region" description="Basic and acidic residues" evidence="3">
    <location>
        <begin position="54"/>
        <end position="76"/>
    </location>
</feature>
<name>A0A8S2A4L3_ARAAE</name>
<dbReference type="AlphaFoldDB" id="A0A8S2A4L3"/>
<protein>
    <recommendedName>
        <fullName evidence="4">Ubiquitin-like protease family profile domain-containing protein</fullName>
    </recommendedName>
</protein>
<dbReference type="Pfam" id="PF02902">
    <property type="entry name" value="Peptidase_C48"/>
    <property type="match status" value="1"/>
</dbReference>
<proteinExistence type="predicted"/>
<accession>A0A8S2A4L3</accession>
<evidence type="ECO:0000259" key="4">
    <source>
        <dbReference type="Pfam" id="PF02902"/>
    </source>
</evidence>
<evidence type="ECO:0000313" key="5">
    <source>
        <dbReference type="EMBL" id="CAE5994112.1"/>
    </source>
</evidence>
<keyword evidence="2" id="KW-0378">Hydrolase</keyword>
<dbReference type="Proteomes" id="UP000682877">
    <property type="component" value="Chromosome 3"/>
</dbReference>
<feature type="region of interest" description="Disordered" evidence="3">
    <location>
        <begin position="1"/>
        <end position="125"/>
    </location>
</feature>
<dbReference type="GO" id="GO:0008234">
    <property type="term" value="F:cysteine-type peptidase activity"/>
    <property type="evidence" value="ECO:0007669"/>
    <property type="project" value="InterPro"/>
</dbReference>